<protein>
    <submittedName>
        <fullName evidence="2">Uncharacterized protein</fullName>
    </submittedName>
</protein>
<dbReference type="Proteomes" id="UP000598032">
    <property type="component" value="Unassembled WGS sequence"/>
</dbReference>
<feature type="region of interest" description="Disordered" evidence="1">
    <location>
        <begin position="204"/>
        <end position="230"/>
    </location>
</feature>
<name>A0ABN7HIX2_9BURK</name>
<accession>A0ABN7HIX2</accession>
<evidence type="ECO:0000256" key="1">
    <source>
        <dbReference type="SAM" id="MobiDB-lite"/>
    </source>
</evidence>
<gene>
    <name evidence="2" type="ORF">LMG28140_01361</name>
</gene>
<evidence type="ECO:0000313" key="2">
    <source>
        <dbReference type="EMBL" id="CAD6522252.1"/>
    </source>
</evidence>
<dbReference type="EMBL" id="CAJHCP010000003">
    <property type="protein sequence ID" value="CAD6522252.1"/>
    <property type="molecule type" value="Genomic_DNA"/>
</dbReference>
<evidence type="ECO:0000313" key="3">
    <source>
        <dbReference type="Proteomes" id="UP000598032"/>
    </source>
</evidence>
<comment type="caution">
    <text evidence="2">The sequence shown here is derived from an EMBL/GenBank/DDBJ whole genome shotgun (WGS) entry which is preliminary data.</text>
</comment>
<organism evidence="2 3">
    <name type="scientific">Paraburkholderia metrosideri</name>
    <dbReference type="NCBI Taxonomy" id="580937"/>
    <lineage>
        <taxon>Bacteria</taxon>
        <taxon>Pseudomonadati</taxon>
        <taxon>Pseudomonadota</taxon>
        <taxon>Betaproteobacteria</taxon>
        <taxon>Burkholderiales</taxon>
        <taxon>Burkholderiaceae</taxon>
        <taxon>Paraburkholderia</taxon>
    </lineage>
</organism>
<reference evidence="2 3" key="1">
    <citation type="submission" date="2020-10" db="EMBL/GenBank/DDBJ databases">
        <authorList>
            <person name="Peeters C."/>
        </authorList>
    </citation>
    <scope>NUCLEOTIDE SEQUENCE [LARGE SCALE GENOMIC DNA]</scope>
    <source>
        <strain evidence="2 3">LMG 28140</strain>
    </source>
</reference>
<keyword evidence="3" id="KW-1185">Reference proteome</keyword>
<proteinExistence type="predicted"/>
<sequence>MTRGRPSVRAQRRRRAVVAVWQRSAHSASLNIALAAPTQSARLYSGAPMSDERWAAWRANAAAWRTVKQRLKSHSKIHGVKQRCKKPSQNVVIGSNAACEARLRLPLSYAAKQRNARRTRAPDRPRQICRRHALGPQFKPPSGTFPPSFLIQTANSAHRQLPPGLKSVKYPANRLSLRSHRCRCWTAAVSVRVGTYQACAVARTGPASPSGAPTGSRATKTACPHCGHPT</sequence>